<protein>
    <submittedName>
        <fullName evidence="2">Uncharacterized protein</fullName>
    </submittedName>
</protein>
<organism evidence="2 3">
    <name type="scientific">Pseudomonas nitroreducens</name>
    <dbReference type="NCBI Taxonomy" id="46680"/>
    <lineage>
        <taxon>Bacteria</taxon>
        <taxon>Pseudomonadati</taxon>
        <taxon>Pseudomonadota</taxon>
        <taxon>Gammaproteobacteria</taxon>
        <taxon>Pseudomonadales</taxon>
        <taxon>Pseudomonadaceae</taxon>
        <taxon>Pseudomonas</taxon>
    </lineage>
</organism>
<evidence type="ECO:0000313" key="2">
    <source>
        <dbReference type="EMBL" id="MBB4861353.1"/>
    </source>
</evidence>
<dbReference type="AlphaFoldDB" id="A0A7W7NY62"/>
<keyword evidence="1" id="KW-0812">Transmembrane</keyword>
<dbReference type="EMBL" id="JACHLI010000001">
    <property type="protein sequence ID" value="MBB4861353.1"/>
    <property type="molecule type" value="Genomic_DNA"/>
</dbReference>
<reference evidence="2 3" key="1">
    <citation type="submission" date="2020-08" db="EMBL/GenBank/DDBJ databases">
        <title>Functional genomics of gut bacteria from endangered species of beetles.</title>
        <authorList>
            <person name="Carlos-Shanley C."/>
        </authorList>
    </citation>
    <scope>NUCLEOTIDE SEQUENCE [LARGE SCALE GENOMIC DNA]</scope>
    <source>
        <strain evidence="2 3">S00179</strain>
    </source>
</reference>
<sequence length="55" mass="6247">MSSPSDIQSLDYRPLENAVIVYLLARYGIGIEGFLIARCNAFCILQKITERLWKG</sequence>
<feature type="transmembrane region" description="Helical" evidence="1">
    <location>
        <begin position="20"/>
        <end position="45"/>
    </location>
</feature>
<dbReference type="Proteomes" id="UP000566995">
    <property type="component" value="Unassembled WGS sequence"/>
</dbReference>
<proteinExistence type="predicted"/>
<gene>
    <name evidence="2" type="ORF">HNP46_000164</name>
</gene>
<comment type="caution">
    <text evidence="2">The sequence shown here is derived from an EMBL/GenBank/DDBJ whole genome shotgun (WGS) entry which is preliminary data.</text>
</comment>
<evidence type="ECO:0000313" key="3">
    <source>
        <dbReference type="Proteomes" id="UP000566995"/>
    </source>
</evidence>
<keyword evidence="1" id="KW-1133">Transmembrane helix</keyword>
<keyword evidence="1" id="KW-0472">Membrane</keyword>
<name>A0A7W7NY62_PSENT</name>
<accession>A0A7W7NY62</accession>
<evidence type="ECO:0000256" key="1">
    <source>
        <dbReference type="SAM" id="Phobius"/>
    </source>
</evidence>